<sequence>MTMRRLARSSLMLAAALSAPSCAGPLDTPGTSTGGGQGGSAEGTTVSTGGASTVSAAVSTTGGAGGGATTGGADATGGGGVGGGDPPGVANGYARNPIVSHIFTADPSAHVFEGRVYIYASHDPDDQSGYSMVDYHVFSSDDLVNWQDHGVALAAKDTWARYLYAPDCCYSEANGKYYLYFPDSGSGIGVAVSDKPGGPFKEALGKPLISRSTPGVGDVDWLFDPTCFIDDDGQAYLYFGGGPTGTGDNARVMRLGRDMISLADASATTIRAPAFFEASFMHKRDGKYYFSYSTDFTGHAAYIDYMMSDNPMTGFTYAGTILPSPADNNGDNNHHSIVEYQGNWYIFFHNRVLAKRDGFSNYQRSITVDNLTYDAQGKIVQVSATKGRVAQLKSVNARARMEAETMAAQRGIEVDVVEEGGARAGVAVAWINDKDWIGYSQLDFGRGAETFHARVASGSTAGGSIEVLLGGCEGFTDTPGERIGVCTVSPTGGWQAWKDVECAAQVPPGVHDICLRFTGSGSDPLFNLDYFQFQ</sequence>
<evidence type="ECO:0000256" key="10">
    <source>
        <dbReference type="SAM" id="MobiDB-lite"/>
    </source>
</evidence>
<feature type="signal peptide" evidence="11">
    <location>
        <begin position="1"/>
        <end position="23"/>
    </location>
</feature>
<dbReference type="GO" id="GO:0045493">
    <property type="term" value="P:xylan catabolic process"/>
    <property type="evidence" value="ECO:0007669"/>
    <property type="project" value="UniProtKB-KW"/>
</dbReference>
<proteinExistence type="inferred from homology"/>
<dbReference type="PANTHER" id="PTHR43772">
    <property type="entry name" value="ENDO-1,4-BETA-XYLANASE"/>
    <property type="match status" value="1"/>
</dbReference>
<comment type="similarity">
    <text evidence="1 9">Belongs to the glycosyl hydrolase 43 family.</text>
</comment>
<feature type="region of interest" description="Disordered" evidence="10">
    <location>
        <begin position="25"/>
        <end position="50"/>
    </location>
</feature>
<keyword evidence="5" id="KW-0119">Carbohydrate metabolism</keyword>
<feature type="chain" id="PRO_5020521851" description="CBM6 domain-containing protein" evidence="11">
    <location>
        <begin position="24"/>
        <end position="534"/>
    </location>
</feature>
<evidence type="ECO:0000256" key="9">
    <source>
        <dbReference type="RuleBase" id="RU361187"/>
    </source>
</evidence>
<evidence type="ECO:0000313" key="14">
    <source>
        <dbReference type="Proteomes" id="UP000295497"/>
    </source>
</evidence>
<dbReference type="SUPFAM" id="SSF49785">
    <property type="entry name" value="Galactose-binding domain-like"/>
    <property type="match status" value="1"/>
</dbReference>
<dbReference type="AlphaFoldDB" id="A0A4P2QKB6"/>
<keyword evidence="2" id="KW-0624">Polysaccharide degradation</keyword>
<dbReference type="CDD" id="cd04084">
    <property type="entry name" value="CBM6_xylanase-like"/>
    <property type="match status" value="1"/>
</dbReference>
<dbReference type="InterPro" id="IPR008979">
    <property type="entry name" value="Galactose-bd-like_sf"/>
</dbReference>
<protein>
    <recommendedName>
        <fullName evidence="12">CBM6 domain-containing protein</fullName>
    </recommendedName>
</protein>
<evidence type="ECO:0000256" key="11">
    <source>
        <dbReference type="SAM" id="SignalP"/>
    </source>
</evidence>
<dbReference type="Gene3D" id="2.115.10.20">
    <property type="entry name" value="Glycosyl hydrolase domain, family 43"/>
    <property type="match status" value="1"/>
</dbReference>
<dbReference type="RefSeq" id="WP_165373919.1">
    <property type="nucleotide sequence ID" value="NZ_CP012672.1"/>
</dbReference>
<evidence type="ECO:0000256" key="7">
    <source>
        <dbReference type="PIRSR" id="PIRSR606710-1"/>
    </source>
</evidence>
<name>A0A4P2QKB6_SORCE</name>
<keyword evidence="4 9" id="KW-0378">Hydrolase</keyword>
<evidence type="ECO:0000256" key="5">
    <source>
        <dbReference type="ARBA" id="ARBA00023277"/>
    </source>
</evidence>
<feature type="site" description="Important for catalytic activity, responsible for pKa modulation of the active site Glu and correct orientation of both the proton donor and substrate" evidence="8">
    <location>
        <position position="224"/>
    </location>
</feature>
<evidence type="ECO:0000256" key="4">
    <source>
        <dbReference type="ARBA" id="ARBA00022801"/>
    </source>
</evidence>
<evidence type="ECO:0000313" key="13">
    <source>
        <dbReference type="EMBL" id="AUX30355.1"/>
    </source>
</evidence>
<dbReference type="GO" id="GO:0004553">
    <property type="term" value="F:hydrolase activity, hydrolyzing O-glycosyl compounds"/>
    <property type="evidence" value="ECO:0007669"/>
    <property type="project" value="InterPro"/>
</dbReference>
<dbReference type="PANTHER" id="PTHR43772:SF2">
    <property type="entry name" value="PUTATIVE (AFU_ORTHOLOGUE AFUA_2G04480)-RELATED"/>
    <property type="match status" value="1"/>
</dbReference>
<dbReference type="CDD" id="cd09003">
    <property type="entry name" value="GH43_XynD-like"/>
    <property type="match status" value="1"/>
</dbReference>
<evidence type="ECO:0000256" key="3">
    <source>
        <dbReference type="ARBA" id="ARBA00022729"/>
    </source>
</evidence>
<dbReference type="EMBL" id="CP012672">
    <property type="protein sequence ID" value="AUX30355.1"/>
    <property type="molecule type" value="Genomic_DNA"/>
</dbReference>
<dbReference type="Pfam" id="PF03422">
    <property type="entry name" value="CBM_6"/>
    <property type="match status" value="1"/>
</dbReference>
<feature type="domain" description="CBM6" evidence="12">
    <location>
        <begin position="399"/>
        <end position="534"/>
    </location>
</feature>
<dbReference type="InterPro" id="IPR023296">
    <property type="entry name" value="Glyco_hydro_beta-prop_sf"/>
</dbReference>
<keyword evidence="3 11" id="KW-0732">Signal</keyword>
<dbReference type="Proteomes" id="UP000295497">
    <property type="component" value="Chromosome"/>
</dbReference>
<dbReference type="InterPro" id="IPR006710">
    <property type="entry name" value="Glyco_hydro_43"/>
</dbReference>
<feature type="active site" description="Proton acceptor" evidence="7">
    <location>
        <position position="123"/>
    </location>
</feature>
<dbReference type="GO" id="GO:0030246">
    <property type="term" value="F:carbohydrate binding"/>
    <property type="evidence" value="ECO:0007669"/>
    <property type="project" value="InterPro"/>
</dbReference>
<gene>
    <name evidence="13" type="ORF">SOCE836_024580</name>
</gene>
<dbReference type="PROSITE" id="PS51175">
    <property type="entry name" value="CBM6"/>
    <property type="match status" value="1"/>
</dbReference>
<evidence type="ECO:0000256" key="8">
    <source>
        <dbReference type="PIRSR" id="PIRSR606710-2"/>
    </source>
</evidence>
<organism evidence="13 14">
    <name type="scientific">Sorangium cellulosum</name>
    <name type="common">Polyangium cellulosum</name>
    <dbReference type="NCBI Taxonomy" id="56"/>
    <lineage>
        <taxon>Bacteria</taxon>
        <taxon>Pseudomonadati</taxon>
        <taxon>Myxococcota</taxon>
        <taxon>Polyangia</taxon>
        <taxon>Polyangiales</taxon>
        <taxon>Polyangiaceae</taxon>
        <taxon>Sorangium</taxon>
    </lineage>
</organism>
<evidence type="ECO:0000256" key="2">
    <source>
        <dbReference type="ARBA" id="ARBA00022651"/>
    </source>
</evidence>
<feature type="active site" description="Proton donor" evidence="7">
    <location>
        <position position="277"/>
    </location>
</feature>
<dbReference type="SMART" id="SM00606">
    <property type="entry name" value="CBD_IV"/>
    <property type="match status" value="1"/>
</dbReference>
<reference evidence="13 14" key="1">
    <citation type="submission" date="2015-09" db="EMBL/GenBank/DDBJ databases">
        <title>Sorangium comparison.</title>
        <authorList>
            <person name="Zaburannyi N."/>
            <person name="Bunk B."/>
            <person name="Overmann J."/>
            <person name="Mueller R."/>
        </authorList>
    </citation>
    <scope>NUCLEOTIDE SEQUENCE [LARGE SCALE GENOMIC DNA]</scope>
    <source>
        <strain evidence="13 14">So ce836</strain>
    </source>
</reference>
<keyword evidence="2" id="KW-0858">Xylan degradation</keyword>
<dbReference type="SUPFAM" id="SSF75005">
    <property type="entry name" value="Arabinanase/levansucrase/invertase"/>
    <property type="match status" value="1"/>
</dbReference>
<evidence type="ECO:0000256" key="1">
    <source>
        <dbReference type="ARBA" id="ARBA00009865"/>
    </source>
</evidence>
<dbReference type="InterPro" id="IPR006584">
    <property type="entry name" value="Cellulose-bd_IV"/>
</dbReference>
<dbReference type="Gene3D" id="2.60.120.260">
    <property type="entry name" value="Galactose-binding domain-like"/>
    <property type="match status" value="1"/>
</dbReference>
<keyword evidence="6 9" id="KW-0326">Glycosidase</keyword>
<evidence type="ECO:0000259" key="12">
    <source>
        <dbReference type="PROSITE" id="PS51175"/>
    </source>
</evidence>
<evidence type="ECO:0000256" key="6">
    <source>
        <dbReference type="ARBA" id="ARBA00023295"/>
    </source>
</evidence>
<dbReference type="InterPro" id="IPR005084">
    <property type="entry name" value="CBM6"/>
</dbReference>
<feature type="compositionally biased region" description="Gly residues" evidence="10">
    <location>
        <begin position="32"/>
        <end position="41"/>
    </location>
</feature>
<dbReference type="Pfam" id="PF04616">
    <property type="entry name" value="Glyco_hydro_43"/>
    <property type="match status" value="1"/>
</dbReference>
<accession>A0A4P2QKB6</accession>
<dbReference type="InterPro" id="IPR052176">
    <property type="entry name" value="Glycosyl_Hydrlase_43_Enz"/>
</dbReference>